<protein>
    <submittedName>
        <fullName evidence="2">Helix-turn-helix transcriptional regulator</fullName>
    </submittedName>
</protein>
<dbReference type="GO" id="GO:0003677">
    <property type="term" value="F:DNA binding"/>
    <property type="evidence" value="ECO:0007669"/>
    <property type="project" value="InterPro"/>
</dbReference>
<accession>A0AAJ1HVS3</accession>
<reference evidence="2" key="1">
    <citation type="submission" date="2023-01" db="EMBL/GenBank/DDBJ databases">
        <title>Genome analysis of 13 Lactobacillus isolated from gut of wild boar.</title>
        <authorList>
            <person name="Papp P."/>
            <person name="Libisch B."/>
            <person name="Nagy T."/>
            <person name="Olasz F."/>
        </authorList>
    </citation>
    <scope>NUCLEOTIDE SEQUENCE</scope>
    <source>
        <strain evidence="2">F146</strain>
    </source>
</reference>
<dbReference type="InterPro" id="IPR010982">
    <property type="entry name" value="Lambda_DNA-bd_dom_sf"/>
</dbReference>
<dbReference type="AlphaFoldDB" id="A0AAJ1HVS3"/>
<dbReference type="SUPFAM" id="SSF47413">
    <property type="entry name" value="lambda repressor-like DNA-binding domains"/>
    <property type="match status" value="1"/>
</dbReference>
<proteinExistence type="predicted"/>
<gene>
    <name evidence="2" type="ORF">PO250_09035</name>
</gene>
<dbReference type="Pfam" id="PF01381">
    <property type="entry name" value="HTH_3"/>
    <property type="match status" value="1"/>
</dbReference>
<sequence>MKFTMKQARQYAGLTQVEMAKRLNIALATYRDYEHGDSLMRVDKAIEFSHIVGVPLDNLIFLQFN</sequence>
<dbReference type="Gene3D" id="1.10.260.40">
    <property type="entry name" value="lambda repressor-like DNA-binding domains"/>
    <property type="match status" value="1"/>
</dbReference>
<dbReference type="EMBL" id="JAQONE010000025">
    <property type="protein sequence ID" value="MDC2830435.1"/>
    <property type="molecule type" value="Genomic_DNA"/>
</dbReference>
<name>A0AAJ1HVS3_LIMMU</name>
<evidence type="ECO:0000313" key="2">
    <source>
        <dbReference type="EMBL" id="MDC2830435.1"/>
    </source>
</evidence>
<dbReference type="SMART" id="SM00530">
    <property type="entry name" value="HTH_XRE"/>
    <property type="match status" value="1"/>
</dbReference>
<evidence type="ECO:0000259" key="1">
    <source>
        <dbReference type="PROSITE" id="PS50943"/>
    </source>
</evidence>
<dbReference type="CDD" id="cd00093">
    <property type="entry name" value="HTH_XRE"/>
    <property type="match status" value="1"/>
</dbReference>
<feature type="domain" description="HTH cro/C1-type" evidence="1">
    <location>
        <begin position="5"/>
        <end position="59"/>
    </location>
</feature>
<dbReference type="RefSeq" id="WP_272209373.1">
    <property type="nucleotide sequence ID" value="NZ_JAQOMV010000005.1"/>
</dbReference>
<dbReference type="InterPro" id="IPR001387">
    <property type="entry name" value="Cro/C1-type_HTH"/>
</dbReference>
<organism evidence="2 3">
    <name type="scientific">Limosilactobacillus mucosae</name>
    <name type="common">Lactobacillus mucosae</name>
    <dbReference type="NCBI Taxonomy" id="97478"/>
    <lineage>
        <taxon>Bacteria</taxon>
        <taxon>Bacillati</taxon>
        <taxon>Bacillota</taxon>
        <taxon>Bacilli</taxon>
        <taxon>Lactobacillales</taxon>
        <taxon>Lactobacillaceae</taxon>
        <taxon>Limosilactobacillus</taxon>
    </lineage>
</organism>
<dbReference type="PROSITE" id="PS50943">
    <property type="entry name" value="HTH_CROC1"/>
    <property type="match status" value="1"/>
</dbReference>
<evidence type="ECO:0000313" key="3">
    <source>
        <dbReference type="Proteomes" id="UP001220670"/>
    </source>
</evidence>
<comment type="caution">
    <text evidence="2">The sequence shown here is derived from an EMBL/GenBank/DDBJ whole genome shotgun (WGS) entry which is preliminary data.</text>
</comment>
<dbReference type="Proteomes" id="UP001220670">
    <property type="component" value="Unassembled WGS sequence"/>
</dbReference>